<evidence type="ECO:0000313" key="1">
    <source>
        <dbReference type="EMBL" id="ACP25392.1"/>
    </source>
</evidence>
<reference evidence="1 2" key="1">
    <citation type="journal article" date="2009" name="Appl. Environ. Microbiol.">
        <title>Rhizobium sp. strain NGR234 possesses a remarkable number of secretion systems.</title>
        <authorList>
            <person name="Schmeisser C."/>
            <person name="Liesegang H."/>
            <person name="Krysciak D."/>
            <person name="Bakkou N."/>
            <person name="Le Quere A."/>
            <person name="Wollherr A."/>
            <person name="Heinemeyer I."/>
            <person name="Morgenstern B."/>
            <person name="Pommerening-Roeser A."/>
            <person name="Flores M."/>
            <person name="Palacios R."/>
            <person name="Brenner S."/>
            <person name="Gottschalk G."/>
            <person name="Schmitz R.A."/>
            <person name="Broughton W.J."/>
            <person name="Perret X."/>
            <person name="Strittmatter A.W."/>
            <person name="Streit W.R."/>
        </authorList>
    </citation>
    <scope>NUCLEOTIDE SEQUENCE [LARGE SCALE GENOMIC DNA]</scope>
    <source>
        <strain evidence="2">NBRC 101917 / NGR234</strain>
    </source>
</reference>
<dbReference type="EMBL" id="CP001389">
    <property type="protein sequence ID" value="ACP25392.1"/>
    <property type="molecule type" value="Genomic_DNA"/>
</dbReference>
<proteinExistence type="predicted"/>
<sequence>MKNAAHISFESVVDHLVLLHAGLATKRFGHDFGGIVVAVTGQIADRDLGTGNSGLDHVFDVAWCHGHDMRTPLLFFCGDRNAATAREIKGTTIQGRKANGDLPLSRPVYRQLSGARSPPI</sequence>
<dbReference type="KEGG" id="rhi:NGR_c16270"/>
<keyword evidence="2" id="KW-1185">Reference proteome</keyword>
<dbReference type="HOGENOM" id="CLU_2047844_0_0_5"/>
<protein>
    <submittedName>
        <fullName evidence="1">Uncharacterized protein</fullName>
    </submittedName>
</protein>
<evidence type="ECO:0000313" key="2">
    <source>
        <dbReference type="Proteomes" id="UP000001054"/>
    </source>
</evidence>
<organism evidence="1 2">
    <name type="scientific">Sinorhizobium fredii (strain NBRC 101917 / NGR234)</name>
    <dbReference type="NCBI Taxonomy" id="394"/>
    <lineage>
        <taxon>Bacteria</taxon>
        <taxon>Pseudomonadati</taxon>
        <taxon>Pseudomonadota</taxon>
        <taxon>Alphaproteobacteria</taxon>
        <taxon>Hyphomicrobiales</taxon>
        <taxon>Rhizobiaceae</taxon>
        <taxon>Sinorhizobium/Ensifer group</taxon>
        <taxon>Sinorhizobium</taxon>
    </lineage>
</organism>
<name>C3MD73_SINFN</name>
<dbReference type="AlphaFoldDB" id="C3MD73"/>
<gene>
    <name evidence="1" type="ordered locus">NGR_c16270</name>
</gene>
<accession>C3MD73</accession>
<dbReference type="Proteomes" id="UP000001054">
    <property type="component" value="Chromosome"/>
</dbReference>